<protein>
    <recommendedName>
        <fullName evidence="2">diphosphomevalonate decarboxylase</fullName>
        <ecNumber evidence="2">4.1.1.33</ecNumber>
    </recommendedName>
</protein>
<dbReference type="Gene3D" id="3.30.230.10">
    <property type="match status" value="1"/>
</dbReference>
<gene>
    <name evidence="7" type="ORF">OY14_03435</name>
</gene>
<evidence type="ECO:0000256" key="1">
    <source>
        <dbReference type="ARBA" id="ARBA00008831"/>
    </source>
</evidence>
<dbReference type="InterPro" id="IPR005935">
    <property type="entry name" value="Mev_decarb"/>
</dbReference>
<feature type="domain" description="Diphosphomevalonate decarboxylase-like N-terminal" evidence="6">
    <location>
        <begin position="7"/>
        <end position="152"/>
    </location>
</feature>
<dbReference type="STRING" id="1245910.OY14_03435"/>
<evidence type="ECO:0000256" key="2">
    <source>
        <dbReference type="ARBA" id="ARBA00012296"/>
    </source>
</evidence>
<evidence type="ECO:0000256" key="3">
    <source>
        <dbReference type="ARBA" id="ARBA00022516"/>
    </source>
</evidence>
<dbReference type="InterPro" id="IPR014721">
    <property type="entry name" value="Ribsml_uS5_D2-typ_fold_subgr"/>
</dbReference>
<dbReference type="Pfam" id="PF22700">
    <property type="entry name" value="MVD-like_N"/>
    <property type="match status" value="1"/>
</dbReference>
<evidence type="ECO:0000256" key="5">
    <source>
        <dbReference type="ARBA" id="ARBA00023239"/>
    </source>
</evidence>
<reference evidence="7 8" key="1">
    <citation type="journal article" date="2015" name="Genome Announc.">
        <title>Genome Sequence of Borrelia chilensis VA1, a South American Member of the Lyme Borreliosis Group.</title>
        <authorList>
            <person name="Huang W."/>
            <person name="Ojaimi C."/>
            <person name="Fallon J.T."/>
            <person name="Travisany D."/>
            <person name="Maass A."/>
            <person name="Ivanova L."/>
            <person name="Tomova A."/>
            <person name="Gonzalez-Acuna D."/>
            <person name="Godfrey H.P."/>
            <person name="Cabello F.C."/>
        </authorList>
    </citation>
    <scope>NUCLEOTIDE SEQUENCE [LARGE SCALE GENOMIC DNA]</scope>
    <source>
        <strain evidence="7 8">VA1</strain>
    </source>
</reference>
<dbReference type="InterPro" id="IPR020568">
    <property type="entry name" value="Ribosomal_Su5_D2-typ_SF"/>
</dbReference>
<dbReference type="SUPFAM" id="SSF55060">
    <property type="entry name" value="GHMP Kinase, C-terminal domain"/>
    <property type="match status" value="1"/>
</dbReference>
<dbReference type="PIRSF" id="PIRSF015950">
    <property type="entry name" value="Mev_P_decrbx"/>
    <property type="match status" value="1"/>
</dbReference>
<dbReference type="InterPro" id="IPR036554">
    <property type="entry name" value="GHMP_kinase_C_sf"/>
</dbReference>
<dbReference type="Proteomes" id="UP000030940">
    <property type="component" value="Chromosome"/>
</dbReference>
<dbReference type="Gene3D" id="3.30.70.890">
    <property type="entry name" value="GHMP kinase, C-terminal domain"/>
    <property type="match status" value="1"/>
</dbReference>
<dbReference type="NCBIfam" id="TIGR01240">
    <property type="entry name" value="mevDPdecarb"/>
    <property type="match status" value="1"/>
</dbReference>
<dbReference type="InterPro" id="IPR053859">
    <property type="entry name" value="MVD-like_N"/>
</dbReference>
<name>A0A0A7UW64_9SPIR</name>
<sequence>MKVKCKANANLALIKYWGKKDVFLNIPATSSFAVSIDEFYSISELELSNQDEIILNSKPVILQNREKLFFDYARKILNEPNVRFKIKSENNFPTAAGLASSSSGFASIAACILKYFNKYSFNIASDLARVGSASAARSIYGGFTILKEGSKESFQLRDQSYFNDLRIIFAIVDTNEKELSSRVAMGICKQQGFYYDAWIASSKHIFKDALYFFLKKDFIHFGANIVKSYQNMFALMFASSIFYFKSSTIDLIKYAANLRSEGIFVFETMDAGPQVKFLCLEENLNAILKGLKQNFADINFIVSKVGCGLEWI</sequence>
<evidence type="ECO:0000256" key="4">
    <source>
        <dbReference type="ARBA" id="ARBA00023098"/>
    </source>
</evidence>
<dbReference type="HOGENOM" id="CLU_040369_0_0_12"/>
<dbReference type="PANTHER" id="PTHR10977:SF3">
    <property type="entry name" value="DIPHOSPHOMEVALONATE DECARBOXYLASE"/>
    <property type="match status" value="1"/>
</dbReference>
<keyword evidence="3" id="KW-0444">Lipid biosynthesis</keyword>
<dbReference type="GO" id="GO:0019287">
    <property type="term" value="P:isopentenyl diphosphate biosynthetic process, mevalonate pathway"/>
    <property type="evidence" value="ECO:0007669"/>
    <property type="project" value="InterPro"/>
</dbReference>
<dbReference type="KEGG" id="bchi:OY14_03435"/>
<keyword evidence="4" id="KW-0443">Lipid metabolism</keyword>
<dbReference type="PANTHER" id="PTHR10977">
    <property type="entry name" value="DIPHOSPHOMEVALONATE DECARBOXYLASE"/>
    <property type="match status" value="1"/>
</dbReference>
<organism evidence="7 8">
    <name type="scientific">Borreliella chilensis</name>
    <dbReference type="NCBI Taxonomy" id="1245910"/>
    <lineage>
        <taxon>Bacteria</taxon>
        <taxon>Pseudomonadati</taxon>
        <taxon>Spirochaetota</taxon>
        <taxon>Spirochaetia</taxon>
        <taxon>Spirochaetales</taxon>
        <taxon>Borreliaceae</taxon>
        <taxon>Borreliella</taxon>
    </lineage>
</organism>
<dbReference type="EC" id="4.1.1.33" evidence="2"/>
<dbReference type="GO" id="GO:0005829">
    <property type="term" value="C:cytosol"/>
    <property type="evidence" value="ECO:0007669"/>
    <property type="project" value="InterPro"/>
</dbReference>
<dbReference type="InterPro" id="IPR029765">
    <property type="entry name" value="Mev_diP_decarb"/>
</dbReference>
<dbReference type="SUPFAM" id="SSF54211">
    <property type="entry name" value="Ribosomal protein S5 domain 2-like"/>
    <property type="match status" value="1"/>
</dbReference>
<comment type="similarity">
    <text evidence="1">Belongs to the diphosphomevalonate decarboxylase family.</text>
</comment>
<accession>A0A0A7UW64</accession>
<keyword evidence="5" id="KW-0456">Lyase</keyword>
<evidence type="ECO:0000313" key="7">
    <source>
        <dbReference type="EMBL" id="AJA90474.1"/>
    </source>
</evidence>
<evidence type="ECO:0000259" key="6">
    <source>
        <dbReference type="Pfam" id="PF22700"/>
    </source>
</evidence>
<proteinExistence type="inferred from homology"/>
<dbReference type="EMBL" id="CP009910">
    <property type="protein sequence ID" value="AJA90474.1"/>
    <property type="molecule type" value="Genomic_DNA"/>
</dbReference>
<dbReference type="GO" id="GO:0004163">
    <property type="term" value="F:diphosphomevalonate decarboxylase activity"/>
    <property type="evidence" value="ECO:0007669"/>
    <property type="project" value="UniProtKB-EC"/>
</dbReference>
<dbReference type="AlphaFoldDB" id="A0A0A7UW64"/>
<evidence type="ECO:0000313" key="8">
    <source>
        <dbReference type="Proteomes" id="UP000030940"/>
    </source>
</evidence>
<keyword evidence="8" id="KW-1185">Reference proteome</keyword>